<feature type="signal peptide" evidence="1">
    <location>
        <begin position="1"/>
        <end position="23"/>
    </location>
</feature>
<sequence>MDVFKKIIALGLFLLVFCLLVETTGLCKFAKMFPTQRENDCILRGKNKTNNNKTATNVGKTFSENVTTAIEGTYPVRYKISHQAVTDHLLEDATAAPTDEHITTS</sequence>
<keyword evidence="3" id="KW-1185">Reference proteome</keyword>
<keyword evidence="1" id="KW-0732">Signal</keyword>
<name>A0A9Q0YC33_HOLLE</name>
<evidence type="ECO:0000313" key="3">
    <source>
        <dbReference type="Proteomes" id="UP001152320"/>
    </source>
</evidence>
<accession>A0A9Q0YC33</accession>
<reference evidence="2" key="1">
    <citation type="submission" date="2021-10" db="EMBL/GenBank/DDBJ databases">
        <title>Tropical sea cucumber genome reveals ecological adaptation and Cuvierian tubules defense mechanism.</title>
        <authorList>
            <person name="Chen T."/>
        </authorList>
    </citation>
    <scope>NUCLEOTIDE SEQUENCE</scope>
    <source>
        <strain evidence="2">Nanhai2018</strain>
        <tissue evidence="2">Muscle</tissue>
    </source>
</reference>
<comment type="caution">
    <text evidence="2">The sequence shown here is derived from an EMBL/GenBank/DDBJ whole genome shotgun (WGS) entry which is preliminary data.</text>
</comment>
<proteinExistence type="predicted"/>
<evidence type="ECO:0000313" key="2">
    <source>
        <dbReference type="EMBL" id="KAJ8020063.1"/>
    </source>
</evidence>
<gene>
    <name evidence="2" type="ORF">HOLleu_41905</name>
</gene>
<evidence type="ECO:0000256" key="1">
    <source>
        <dbReference type="SAM" id="SignalP"/>
    </source>
</evidence>
<protein>
    <submittedName>
        <fullName evidence="2">Uncharacterized protein</fullName>
    </submittedName>
</protein>
<dbReference type="AlphaFoldDB" id="A0A9Q0YC33"/>
<feature type="chain" id="PRO_5040185452" evidence="1">
    <location>
        <begin position="24"/>
        <end position="105"/>
    </location>
</feature>
<dbReference type="Proteomes" id="UP001152320">
    <property type="component" value="Chromosome 23"/>
</dbReference>
<dbReference type="EMBL" id="JAIZAY010000023">
    <property type="protein sequence ID" value="KAJ8020063.1"/>
    <property type="molecule type" value="Genomic_DNA"/>
</dbReference>
<organism evidence="2 3">
    <name type="scientific">Holothuria leucospilota</name>
    <name type="common">Black long sea cucumber</name>
    <name type="synonym">Mertensiothuria leucospilota</name>
    <dbReference type="NCBI Taxonomy" id="206669"/>
    <lineage>
        <taxon>Eukaryota</taxon>
        <taxon>Metazoa</taxon>
        <taxon>Echinodermata</taxon>
        <taxon>Eleutherozoa</taxon>
        <taxon>Echinozoa</taxon>
        <taxon>Holothuroidea</taxon>
        <taxon>Aspidochirotacea</taxon>
        <taxon>Aspidochirotida</taxon>
        <taxon>Holothuriidae</taxon>
        <taxon>Holothuria</taxon>
    </lineage>
</organism>